<dbReference type="Proteomes" id="UP000271098">
    <property type="component" value="Unassembled WGS sequence"/>
</dbReference>
<dbReference type="AlphaFoldDB" id="A0A3P6SC54"/>
<accession>A0A3P6SC54</accession>
<organism evidence="1 2">
    <name type="scientific">Gongylonema pulchrum</name>
    <dbReference type="NCBI Taxonomy" id="637853"/>
    <lineage>
        <taxon>Eukaryota</taxon>
        <taxon>Metazoa</taxon>
        <taxon>Ecdysozoa</taxon>
        <taxon>Nematoda</taxon>
        <taxon>Chromadorea</taxon>
        <taxon>Rhabditida</taxon>
        <taxon>Spirurina</taxon>
        <taxon>Spiruromorpha</taxon>
        <taxon>Spiruroidea</taxon>
        <taxon>Gongylonematidae</taxon>
        <taxon>Gongylonema</taxon>
    </lineage>
</organism>
<evidence type="ECO:0000313" key="2">
    <source>
        <dbReference type="Proteomes" id="UP000271098"/>
    </source>
</evidence>
<sequence>MREKKMYEDGKIAAASMNKNERLKQPLHYMRPVHSNLRSSRPSNLIPLHVTIPANLTLCNPLLCAKKSISEQFLIICSISIAAAVLSFI</sequence>
<gene>
    <name evidence="1" type="ORF">GPUH_LOCUS9210</name>
</gene>
<reference evidence="1 2" key="1">
    <citation type="submission" date="2018-11" db="EMBL/GenBank/DDBJ databases">
        <authorList>
            <consortium name="Pathogen Informatics"/>
        </authorList>
    </citation>
    <scope>NUCLEOTIDE SEQUENCE [LARGE SCALE GENOMIC DNA]</scope>
</reference>
<protein>
    <submittedName>
        <fullName evidence="1">Uncharacterized protein</fullName>
    </submittedName>
</protein>
<proteinExistence type="predicted"/>
<name>A0A3P6SC54_9BILA</name>
<evidence type="ECO:0000313" key="1">
    <source>
        <dbReference type="EMBL" id="VDK69379.1"/>
    </source>
</evidence>
<dbReference type="EMBL" id="UYRT01029289">
    <property type="protein sequence ID" value="VDK69379.1"/>
    <property type="molecule type" value="Genomic_DNA"/>
</dbReference>
<keyword evidence="2" id="KW-1185">Reference proteome</keyword>